<comment type="caution">
    <text evidence="1">The sequence shown here is derived from an EMBL/GenBank/DDBJ whole genome shotgun (WGS) entry which is preliminary data.</text>
</comment>
<organism evidence="1 2">
    <name type="scientific">Tagetes erecta</name>
    <name type="common">African marigold</name>
    <dbReference type="NCBI Taxonomy" id="13708"/>
    <lineage>
        <taxon>Eukaryota</taxon>
        <taxon>Viridiplantae</taxon>
        <taxon>Streptophyta</taxon>
        <taxon>Embryophyta</taxon>
        <taxon>Tracheophyta</taxon>
        <taxon>Spermatophyta</taxon>
        <taxon>Magnoliopsida</taxon>
        <taxon>eudicotyledons</taxon>
        <taxon>Gunneridae</taxon>
        <taxon>Pentapetalae</taxon>
        <taxon>asterids</taxon>
        <taxon>campanulids</taxon>
        <taxon>Asterales</taxon>
        <taxon>Asteraceae</taxon>
        <taxon>Asteroideae</taxon>
        <taxon>Heliantheae alliance</taxon>
        <taxon>Tageteae</taxon>
        <taxon>Tagetes</taxon>
    </lineage>
</organism>
<accession>A0AAD8NTW4</accession>
<evidence type="ECO:0000313" key="2">
    <source>
        <dbReference type="Proteomes" id="UP001229421"/>
    </source>
</evidence>
<gene>
    <name evidence="1" type="ORF">QVD17_16958</name>
</gene>
<name>A0AAD8NTW4_TARER</name>
<dbReference type="Proteomes" id="UP001229421">
    <property type="component" value="Unassembled WGS sequence"/>
</dbReference>
<sequence>MLQHPQQQVVEYTHTKASPLSAYTGVVPKIAQICPKGKRKPKVTNLEEKSQEMWKRVFFNKDKCLNSKIRLWFFK</sequence>
<keyword evidence="2" id="KW-1185">Reference proteome</keyword>
<evidence type="ECO:0000313" key="1">
    <source>
        <dbReference type="EMBL" id="KAK1428130.1"/>
    </source>
</evidence>
<protein>
    <submittedName>
        <fullName evidence="1">Uncharacterized protein</fullName>
    </submittedName>
</protein>
<reference evidence="1" key="1">
    <citation type="journal article" date="2023" name="bioRxiv">
        <title>Improved chromosome-level genome assembly for marigold (Tagetes erecta).</title>
        <authorList>
            <person name="Jiang F."/>
            <person name="Yuan L."/>
            <person name="Wang S."/>
            <person name="Wang H."/>
            <person name="Xu D."/>
            <person name="Wang A."/>
            <person name="Fan W."/>
        </authorList>
    </citation>
    <scope>NUCLEOTIDE SEQUENCE</scope>
    <source>
        <strain evidence="1">WSJ</strain>
        <tissue evidence="1">Leaf</tissue>
    </source>
</reference>
<dbReference type="AlphaFoldDB" id="A0AAD8NTW4"/>
<dbReference type="EMBL" id="JAUHHV010000004">
    <property type="protein sequence ID" value="KAK1428130.1"/>
    <property type="molecule type" value="Genomic_DNA"/>
</dbReference>
<proteinExistence type="predicted"/>